<reference evidence="3" key="2">
    <citation type="submission" date="2025-09" db="UniProtKB">
        <authorList>
            <consortium name="Ensembl"/>
        </authorList>
    </citation>
    <scope>IDENTIFICATION</scope>
</reference>
<organism evidence="3 4">
    <name type="scientific">Lynx canadensis</name>
    <name type="common">Canada lynx</name>
    <name type="synonym">Felis canadensis</name>
    <dbReference type="NCBI Taxonomy" id="61383"/>
    <lineage>
        <taxon>Eukaryota</taxon>
        <taxon>Metazoa</taxon>
        <taxon>Chordata</taxon>
        <taxon>Craniata</taxon>
        <taxon>Vertebrata</taxon>
        <taxon>Euteleostomi</taxon>
        <taxon>Mammalia</taxon>
        <taxon>Eutheria</taxon>
        <taxon>Laurasiatheria</taxon>
        <taxon>Carnivora</taxon>
        <taxon>Feliformia</taxon>
        <taxon>Felidae</taxon>
        <taxon>Felinae</taxon>
        <taxon>Lynx</taxon>
    </lineage>
</organism>
<dbReference type="Proteomes" id="UP000472241">
    <property type="component" value="Unplaced"/>
</dbReference>
<keyword evidence="2" id="KW-0812">Transmembrane</keyword>
<evidence type="ECO:0000256" key="2">
    <source>
        <dbReference type="SAM" id="Phobius"/>
    </source>
</evidence>
<dbReference type="Ensembl" id="ENSLCNT00005004870.1">
    <property type="protein sequence ID" value="ENSLCNP00005004322.1"/>
    <property type="gene ID" value="ENSLCNG00005002924.1"/>
</dbReference>
<sequence length="412" mass="45164">MKKSRYGVGNPKSSEAKGPSKLKFRRIFRMDQVTFPAPSPTPACGDGSVWQRARSIPDAQCTWPWVLSLPPDDADILCHWVDPRNRGPLPWPWRKASLRCVPAGACPHACFFAPLPSAAQPHPTASRPPAAGSLNHPAPVACSARLPRPLTPNPNPLLPPSFPLLLFRPSSASLPSLYPPFSSPSSQPPVSPLPSPSPPPSVKSLLAPFHPLIISVSLSLCFPAFPNYVFFFLFFSHLCLILSPLHLFLLLHHLRTCLPSHAPQCPRLCLFYPPPPPRCSLPFPHPLSPPLSLSLSPRPGEFQKHTHIWPPCQGSQTTTSREGQRSEMLSAARSVIDASPRRNRRRHGSLPRCNLQTGNPRCTTSYSLACHHWSCGGPEINSLLQRKVLQNCLGRAAKSSGPGQEENSGRMF</sequence>
<dbReference type="AlphaFoldDB" id="A0A667GBH0"/>
<feature type="transmembrane region" description="Helical" evidence="2">
    <location>
        <begin position="231"/>
        <end position="251"/>
    </location>
</feature>
<evidence type="ECO:0000256" key="1">
    <source>
        <dbReference type="SAM" id="MobiDB-lite"/>
    </source>
</evidence>
<keyword evidence="2" id="KW-1133">Transmembrane helix</keyword>
<evidence type="ECO:0000313" key="4">
    <source>
        <dbReference type="Proteomes" id="UP000472241"/>
    </source>
</evidence>
<keyword evidence="2" id="KW-0472">Membrane</keyword>
<evidence type="ECO:0000313" key="3">
    <source>
        <dbReference type="Ensembl" id="ENSLCNP00005004322.1"/>
    </source>
</evidence>
<feature type="region of interest" description="Disordered" evidence="1">
    <location>
        <begin position="1"/>
        <end position="20"/>
    </location>
</feature>
<reference evidence="3" key="1">
    <citation type="submission" date="2025-08" db="UniProtKB">
        <authorList>
            <consortium name="Ensembl"/>
        </authorList>
    </citation>
    <scope>IDENTIFICATION</scope>
</reference>
<proteinExistence type="predicted"/>
<keyword evidence="4" id="KW-1185">Reference proteome</keyword>
<name>A0A667GBH0_LYNCA</name>
<accession>A0A667GBH0</accession>
<protein>
    <submittedName>
        <fullName evidence="3">Uncharacterized protein</fullName>
    </submittedName>
</protein>